<dbReference type="HOGENOM" id="CLU_695270_0_0_1"/>
<dbReference type="AlphaFoldDB" id="A0A0D3I1J2"/>
<protein>
    <submittedName>
        <fullName evidence="1">Uncharacterized protein</fullName>
    </submittedName>
</protein>
<reference evidence="1" key="2">
    <citation type="submission" date="2024-10" db="UniProtKB">
        <authorList>
            <consortium name="EnsemblProtists"/>
        </authorList>
    </citation>
    <scope>IDENTIFICATION</scope>
</reference>
<accession>A0A0D3I1J2</accession>
<name>A0A0D3I1J2_EMIH1</name>
<evidence type="ECO:0000313" key="2">
    <source>
        <dbReference type="Proteomes" id="UP000013827"/>
    </source>
</evidence>
<keyword evidence="2" id="KW-1185">Reference proteome</keyword>
<dbReference type="EnsemblProtists" id="EOD05127">
    <property type="protein sequence ID" value="EOD05127"/>
    <property type="gene ID" value="EMIHUDRAFT_466072"/>
</dbReference>
<dbReference type="Proteomes" id="UP000013827">
    <property type="component" value="Unassembled WGS sequence"/>
</dbReference>
<reference evidence="2" key="1">
    <citation type="journal article" date="2013" name="Nature">
        <title>Pan genome of the phytoplankton Emiliania underpins its global distribution.</title>
        <authorList>
            <person name="Read B.A."/>
            <person name="Kegel J."/>
            <person name="Klute M.J."/>
            <person name="Kuo A."/>
            <person name="Lefebvre S.C."/>
            <person name="Maumus F."/>
            <person name="Mayer C."/>
            <person name="Miller J."/>
            <person name="Monier A."/>
            <person name="Salamov A."/>
            <person name="Young J."/>
            <person name="Aguilar M."/>
            <person name="Claverie J.M."/>
            <person name="Frickenhaus S."/>
            <person name="Gonzalez K."/>
            <person name="Herman E.K."/>
            <person name="Lin Y.C."/>
            <person name="Napier J."/>
            <person name="Ogata H."/>
            <person name="Sarno A.F."/>
            <person name="Shmutz J."/>
            <person name="Schroeder D."/>
            <person name="de Vargas C."/>
            <person name="Verret F."/>
            <person name="von Dassow P."/>
            <person name="Valentin K."/>
            <person name="Van de Peer Y."/>
            <person name="Wheeler G."/>
            <person name="Dacks J.B."/>
            <person name="Delwiche C.F."/>
            <person name="Dyhrman S.T."/>
            <person name="Glockner G."/>
            <person name="John U."/>
            <person name="Richards T."/>
            <person name="Worden A.Z."/>
            <person name="Zhang X."/>
            <person name="Grigoriev I.V."/>
            <person name="Allen A.E."/>
            <person name="Bidle K."/>
            <person name="Borodovsky M."/>
            <person name="Bowler C."/>
            <person name="Brownlee C."/>
            <person name="Cock J.M."/>
            <person name="Elias M."/>
            <person name="Gladyshev V.N."/>
            <person name="Groth M."/>
            <person name="Guda C."/>
            <person name="Hadaegh A."/>
            <person name="Iglesias-Rodriguez M.D."/>
            <person name="Jenkins J."/>
            <person name="Jones B.M."/>
            <person name="Lawson T."/>
            <person name="Leese F."/>
            <person name="Lindquist E."/>
            <person name="Lobanov A."/>
            <person name="Lomsadze A."/>
            <person name="Malik S.B."/>
            <person name="Marsh M.E."/>
            <person name="Mackinder L."/>
            <person name="Mock T."/>
            <person name="Mueller-Roeber B."/>
            <person name="Pagarete A."/>
            <person name="Parker M."/>
            <person name="Probert I."/>
            <person name="Quesneville H."/>
            <person name="Raines C."/>
            <person name="Rensing S.A."/>
            <person name="Riano-Pachon D.M."/>
            <person name="Richier S."/>
            <person name="Rokitta S."/>
            <person name="Shiraiwa Y."/>
            <person name="Soanes D.M."/>
            <person name="van der Giezen M."/>
            <person name="Wahlund T.M."/>
            <person name="Williams B."/>
            <person name="Wilson W."/>
            <person name="Wolfe G."/>
            <person name="Wurch L.L."/>
        </authorList>
    </citation>
    <scope>NUCLEOTIDE SEQUENCE</scope>
</reference>
<sequence length="397" mass="43302">MAEQLAPNVAALSLDEAPAIARLSADALDSIASFNCTVDPTASAFQYEASVRESYYSLPRAEQDKLSKKRNQLLKAARAVAARDALAMMGTCSAWQLLLRTSESVWGALLVARFPELKCGSLKLGAHDTYRCMLNVVSLRSSPICLQPSPNAGTQLEDFTFTFEGTLVPAPITLHSPVVIHGLSASPQYNGQKGRVIEQRGERWGVRLDGGGSLAVRASCLRLQRFDDLGFDFDGEPKEGCEPTPFGARQSWMGIMTAEELEGKADAIDSIGRDVYFGSAYDHDYSDAQTLLSVYVTTPTMQTVKIYETAEIYGTCRPPGGERGMQMLLFDKKTLPYAAGQEAGSCPAGREELLILATLDFSIALVITTDWSGEEMPASVFLKYLQGDDGRWWGDFE</sequence>
<dbReference type="GeneID" id="17251286"/>
<dbReference type="PaxDb" id="2903-EOD05127"/>
<dbReference type="RefSeq" id="XP_005757556.1">
    <property type="nucleotide sequence ID" value="XM_005757499.1"/>
</dbReference>
<proteinExistence type="predicted"/>
<evidence type="ECO:0000313" key="1">
    <source>
        <dbReference type="EnsemblProtists" id="EOD05127"/>
    </source>
</evidence>
<organism evidence="1 2">
    <name type="scientific">Emiliania huxleyi (strain CCMP1516)</name>
    <dbReference type="NCBI Taxonomy" id="280463"/>
    <lineage>
        <taxon>Eukaryota</taxon>
        <taxon>Haptista</taxon>
        <taxon>Haptophyta</taxon>
        <taxon>Prymnesiophyceae</taxon>
        <taxon>Isochrysidales</taxon>
        <taxon>Noelaerhabdaceae</taxon>
        <taxon>Emiliania</taxon>
    </lineage>
</organism>
<dbReference type="KEGG" id="ehx:EMIHUDRAFT_466072"/>